<dbReference type="InterPro" id="IPR019734">
    <property type="entry name" value="TPR_rpt"/>
</dbReference>
<dbReference type="Gene3D" id="1.25.40.10">
    <property type="entry name" value="Tetratricopeptide repeat domain"/>
    <property type="match status" value="1"/>
</dbReference>
<keyword evidence="3" id="KW-1185">Reference proteome</keyword>
<dbReference type="SUPFAM" id="SSF48452">
    <property type="entry name" value="TPR-like"/>
    <property type="match status" value="1"/>
</dbReference>
<protein>
    <submittedName>
        <fullName evidence="2">Uncharacterized protein</fullName>
    </submittedName>
</protein>
<feature type="repeat" description="TPR" evidence="1">
    <location>
        <begin position="109"/>
        <end position="142"/>
    </location>
</feature>
<accession>A0A1R4GUN3</accession>
<dbReference type="PROSITE" id="PS50005">
    <property type="entry name" value="TPR"/>
    <property type="match status" value="1"/>
</dbReference>
<dbReference type="EMBL" id="FUHW01000046">
    <property type="protein sequence ID" value="SJM71917.1"/>
    <property type="molecule type" value="Genomic_DNA"/>
</dbReference>
<proteinExistence type="predicted"/>
<dbReference type="InterPro" id="IPR046491">
    <property type="entry name" value="DUF6584"/>
</dbReference>
<evidence type="ECO:0000256" key="1">
    <source>
        <dbReference type="PROSITE-ProRule" id="PRU00339"/>
    </source>
</evidence>
<sequence length="167" mass="18549">MSATANWIRTGIPGLSIDPETLLAEVVDAEAARQAYSTANPVEKVMILVARGDVADAAELVTETRLVEPQNFPMRVVDADVVRANGDPHRAIDRLRNLLEEYKDLPHESVLQQQLGVLYYTVGDFHAAVTRFKRALDLRLEAGDEQFRIEISRRSLEAAQAKASPVR</sequence>
<keyword evidence="1" id="KW-0802">TPR repeat</keyword>
<dbReference type="Proteomes" id="UP000195913">
    <property type="component" value="Unassembled WGS sequence"/>
</dbReference>
<evidence type="ECO:0000313" key="3">
    <source>
        <dbReference type="Proteomes" id="UP000195913"/>
    </source>
</evidence>
<dbReference type="InterPro" id="IPR011990">
    <property type="entry name" value="TPR-like_helical_dom_sf"/>
</dbReference>
<dbReference type="AlphaFoldDB" id="A0A1R4GUN3"/>
<name>A0A1R4GUN3_9MICC</name>
<dbReference type="Pfam" id="PF20225">
    <property type="entry name" value="DUF6584"/>
    <property type="match status" value="1"/>
</dbReference>
<evidence type="ECO:0000313" key="2">
    <source>
        <dbReference type="EMBL" id="SJM71917.1"/>
    </source>
</evidence>
<gene>
    <name evidence="2" type="ORF">FM101_13990</name>
</gene>
<organism evidence="2 3">
    <name type="scientific">Arthrobacter rhombi</name>
    <dbReference type="NCBI Taxonomy" id="71253"/>
    <lineage>
        <taxon>Bacteria</taxon>
        <taxon>Bacillati</taxon>
        <taxon>Actinomycetota</taxon>
        <taxon>Actinomycetes</taxon>
        <taxon>Micrococcales</taxon>
        <taxon>Micrococcaceae</taxon>
        <taxon>Arthrobacter</taxon>
    </lineage>
</organism>
<reference evidence="2 3" key="1">
    <citation type="submission" date="2017-02" db="EMBL/GenBank/DDBJ databases">
        <authorList>
            <person name="Peterson S.W."/>
        </authorList>
    </citation>
    <scope>NUCLEOTIDE SEQUENCE [LARGE SCALE GENOMIC DNA]</scope>
    <source>
        <strain evidence="2 3">B Ar 00.02</strain>
    </source>
</reference>
<dbReference type="RefSeq" id="WP_087000688.1">
    <property type="nucleotide sequence ID" value="NZ_FUHW01000046.1"/>
</dbReference>